<evidence type="ECO:0000256" key="2">
    <source>
        <dbReference type="ARBA" id="ARBA00022448"/>
    </source>
</evidence>
<evidence type="ECO:0000256" key="6">
    <source>
        <dbReference type="ARBA" id="ARBA00022989"/>
    </source>
</evidence>
<gene>
    <name evidence="9 12" type="primary">tatB</name>
    <name evidence="12" type="ORF">FNB15_16875</name>
</gene>
<dbReference type="HAMAP" id="MF_00237">
    <property type="entry name" value="TatB"/>
    <property type="match status" value="1"/>
</dbReference>
<dbReference type="KEGG" id="fer:FNB15_16875"/>
<comment type="subunit">
    <text evidence="9">The Tat system comprises two distinct complexes: a TatABC complex, containing multiple copies of TatA, TatB and TatC subunits, and a separate TatA complex, containing only TatA subunits. Substrates initially bind to the TatABC complex, which probably triggers association of the separate TatA complex to form the active translocon.</text>
</comment>
<dbReference type="Pfam" id="PF02416">
    <property type="entry name" value="TatA_B_E"/>
    <property type="match status" value="1"/>
</dbReference>
<feature type="compositionally biased region" description="Pro residues" evidence="10">
    <location>
        <begin position="124"/>
        <end position="135"/>
    </location>
</feature>
<keyword evidence="7 9" id="KW-0811">Translocation</keyword>
<sequence>MFDIAWSELGVIAVVALIVIGPKDLPKVLRSIGQWTAKARAMAREFQSGIDDMVRETELDELRKAAKQVSDFSIENEVKKTFDPDGSLEKQFTEHNKAIMDATSDLKGEGATRITDPGPDAAPVEPPVPEQPVPEQPAAVQTETPKP</sequence>
<feature type="transmembrane region" description="Helical" evidence="11">
    <location>
        <begin position="6"/>
        <end position="22"/>
    </location>
</feature>
<evidence type="ECO:0000256" key="7">
    <source>
        <dbReference type="ARBA" id="ARBA00023010"/>
    </source>
</evidence>
<dbReference type="GO" id="GO:0033281">
    <property type="term" value="C:TAT protein transport complex"/>
    <property type="evidence" value="ECO:0007669"/>
    <property type="project" value="UniProtKB-UniRule"/>
</dbReference>
<evidence type="ECO:0000256" key="9">
    <source>
        <dbReference type="HAMAP-Rule" id="MF_00237"/>
    </source>
</evidence>
<evidence type="ECO:0000256" key="10">
    <source>
        <dbReference type="SAM" id="MobiDB-lite"/>
    </source>
</evidence>
<dbReference type="OrthoDB" id="7206969at2"/>
<comment type="subcellular location">
    <subcellularLocation>
        <location evidence="9">Cell membrane</location>
        <topology evidence="9">Single-pass membrane protein</topology>
    </subcellularLocation>
    <subcellularLocation>
        <location evidence="1">Membrane</location>
        <topology evidence="1">Single-pass membrane protein</topology>
    </subcellularLocation>
</comment>
<dbReference type="Gene3D" id="1.20.5.3310">
    <property type="match status" value="1"/>
</dbReference>
<dbReference type="GO" id="GO:0043953">
    <property type="term" value="P:protein transport by the Tat complex"/>
    <property type="evidence" value="ECO:0007669"/>
    <property type="project" value="UniProtKB-UniRule"/>
</dbReference>
<keyword evidence="6 9" id="KW-1133">Transmembrane helix</keyword>
<dbReference type="RefSeq" id="WP_144257837.1">
    <property type="nucleotide sequence ID" value="NZ_CP041636.1"/>
</dbReference>
<comment type="function">
    <text evidence="9">Part of the twin-arginine translocation (Tat) system that transports large folded proteins containing a characteristic twin-arginine motif in their signal peptide across membranes. Together with TatC, TatB is part of a receptor directly interacting with Tat signal peptides. TatB may form an oligomeric binding site that transiently accommodates folded Tat precursor proteins before their translocation.</text>
</comment>
<dbReference type="AlphaFoldDB" id="A0A516H599"/>
<evidence type="ECO:0000256" key="3">
    <source>
        <dbReference type="ARBA" id="ARBA00022475"/>
    </source>
</evidence>
<protein>
    <recommendedName>
        <fullName evidence="9">Sec-independent protein translocase protein TatB</fullName>
    </recommendedName>
</protein>
<keyword evidence="4 9" id="KW-0812">Transmembrane</keyword>
<evidence type="ECO:0000313" key="12">
    <source>
        <dbReference type="EMBL" id="QDO98840.1"/>
    </source>
</evidence>
<keyword evidence="8 9" id="KW-0472">Membrane</keyword>
<reference evidence="12 13" key="1">
    <citation type="submission" date="2019-07" db="EMBL/GenBank/DDBJ databases">
        <title>Genome sequencing for Ferrovibrio sp. K5.</title>
        <authorList>
            <person name="Park S.-J."/>
        </authorList>
    </citation>
    <scope>NUCLEOTIDE SEQUENCE [LARGE SCALE GENOMIC DNA]</scope>
    <source>
        <strain evidence="12 13">K5</strain>
    </source>
</reference>
<dbReference type="Proteomes" id="UP000317496">
    <property type="component" value="Chromosome"/>
</dbReference>
<dbReference type="EMBL" id="CP041636">
    <property type="protein sequence ID" value="QDO98840.1"/>
    <property type="molecule type" value="Genomic_DNA"/>
</dbReference>
<evidence type="ECO:0000256" key="5">
    <source>
        <dbReference type="ARBA" id="ARBA00022927"/>
    </source>
</evidence>
<dbReference type="PANTHER" id="PTHR33162">
    <property type="entry name" value="SEC-INDEPENDENT PROTEIN TRANSLOCASE PROTEIN TATA, CHLOROPLASTIC"/>
    <property type="match status" value="1"/>
</dbReference>
<keyword evidence="2 9" id="KW-0813">Transport</keyword>
<dbReference type="PRINTS" id="PR01506">
    <property type="entry name" value="TATBPROTEIN"/>
</dbReference>
<comment type="similarity">
    <text evidence="9">Belongs to the TatB family.</text>
</comment>
<dbReference type="GO" id="GO:0008320">
    <property type="term" value="F:protein transmembrane transporter activity"/>
    <property type="evidence" value="ECO:0007669"/>
    <property type="project" value="UniProtKB-UniRule"/>
</dbReference>
<accession>A0A516H599</accession>
<organism evidence="12 13">
    <name type="scientific">Ferrovibrio terrae</name>
    <dbReference type="NCBI Taxonomy" id="2594003"/>
    <lineage>
        <taxon>Bacteria</taxon>
        <taxon>Pseudomonadati</taxon>
        <taxon>Pseudomonadota</taxon>
        <taxon>Alphaproteobacteria</taxon>
        <taxon>Rhodospirillales</taxon>
        <taxon>Rhodospirillaceae</taxon>
        <taxon>Ferrovibrio</taxon>
    </lineage>
</organism>
<evidence type="ECO:0000313" key="13">
    <source>
        <dbReference type="Proteomes" id="UP000317496"/>
    </source>
</evidence>
<name>A0A516H599_9PROT</name>
<feature type="region of interest" description="Disordered" evidence="10">
    <location>
        <begin position="103"/>
        <end position="147"/>
    </location>
</feature>
<proteinExistence type="inferred from homology"/>
<evidence type="ECO:0000256" key="8">
    <source>
        <dbReference type="ARBA" id="ARBA00023136"/>
    </source>
</evidence>
<evidence type="ECO:0000256" key="4">
    <source>
        <dbReference type="ARBA" id="ARBA00022692"/>
    </source>
</evidence>
<keyword evidence="5 9" id="KW-0653">Protein transport</keyword>
<keyword evidence="3 9" id="KW-1003">Cell membrane</keyword>
<dbReference type="NCBIfam" id="TIGR01410">
    <property type="entry name" value="tatB"/>
    <property type="match status" value="1"/>
</dbReference>
<dbReference type="InterPro" id="IPR003369">
    <property type="entry name" value="TatA/B/E"/>
</dbReference>
<evidence type="ECO:0000256" key="1">
    <source>
        <dbReference type="ARBA" id="ARBA00004167"/>
    </source>
</evidence>
<dbReference type="InterPro" id="IPR018448">
    <property type="entry name" value="TatB"/>
</dbReference>
<evidence type="ECO:0000256" key="11">
    <source>
        <dbReference type="SAM" id="Phobius"/>
    </source>
</evidence>
<keyword evidence="13" id="KW-1185">Reference proteome</keyword>
<dbReference type="PANTHER" id="PTHR33162:SF1">
    <property type="entry name" value="SEC-INDEPENDENT PROTEIN TRANSLOCASE PROTEIN TATA, CHLOROPLASTIC"/>
    <property type="match status" value="1"/>
</dbReference>